<accession>D2AQP5</accession>
<organism evidence="1 2">
    <name type="scientific">Streptosporangium roseum (strain ATCC 12428 / DSM 43021 / JCM 3005 / KCTC 9067 / NCIMB 10171 / NRRL 2505 / NI 9100)</name>
    <dbReference type="NCBI Taxonomy" id="479432"/>
    <lineage>
        <taxon>Bacteria</taxon>
        <taxon>Bacillati</taxon>
        <taxon>Actinomycetota</taxon>
        <taxon>Actinomycetes</taxon>
        <taxon>Streptosporangiales</taxon>
        <taxon>Streptosporangiaceae</taxon>
        <taxon>Streptosporangium</taxon>
    </lineage>
</organism>
<dbReference type="InterPro" id="IPR045776">
    <property type="entry name" value="DUF6202"/>
</dbReference>
<protein>
    <submittedName>
        <fullName evidence="1">Uncharacterized protein</fullName>
    </submittedName>
</protein>
<name>D2AQP5_STRRD</name>
<dbReference type="EMBL" id="CP001814">
    <property type="protein sequence ID" value="ACZ86442.1"/>
    <property type="molecule type" value="Genomic_DNA"/>
</dbReference>
<dbReference type="eggNOG" id="ENOG5033QGZ">
    <property type="taxonomic scope" value="Bacteria"/>
</dbReference>
<keyword evidence="2" id="KW-1185">Reference proteome</keyword>
<proteinExistence type="predicted"/>
<evidence type="ECO:0000313" key="2">
    <source>
        <dbReference type="Proteomes" id="UP000002029"/>
    </source>
</evidence>
<sequence length="259" mass="28307">MVDITFDEQVSDVVRQAGLCRPENRFFQRARALDSVEPDSALAIARYWQAITKAFMFTTISSLGVMARGFSAQPAPDREVLGAFQTAFRVIGDDLDNFAPEFNSVSPGGVAGIHYLWWEDSIVAPLAALFPAAHAQEPPEEVRELLANMDRLAGSHLGAAVQLRVVETIALDIAVAFRRIFSRVLVDGGKVFASAGSLAWIDSHIRAETGHAQSVSDHETGMTVIAESERDRAELVRLATEYVANWARALDHFAAVLAR</sequence>
<dbReference type="AlphaFoldDB" id="D2AQP5"/>
<dbReference type="HOGENOM" id="CLU_1073329_0_0_11"/>
<dbReference type="STRING" id="479432.Sros_3506"/>
<reference evidence="1 2" key="1">
    <citation type="journal article" date="2010" name="Stand. Genomic Sci.">
        <title>Complete genome sequence of Streptosporangium roseum type strain (NI 9100).</title>
        <authorList>
            <person name="Nolan M."/>
            <person name="Sikorski J."/>
            <person name="Jando M."/>
            <person name="Lucas S."/>
            <person name="Lapidus A."/>
            <person name="Glavina Del Rio T."/>
            <person name="Chen F."/>
            <person name="Tice H."/>
            <person name="Pitluck S."/>
            <person name="Cheng J.F."/>
            <person name="Chertkov O."/>
            <person name="Sims D."/>
            <person name="Meincke L."/>
            <person name="Brettin T."/>
            <person name="Han C."/>
            <person name="Detter J.C."/>
            <person name="Bruce D."/>
            <person name="Goodwin L."/>
            <person name="Land M."/>
            <person name="Hauser L."/>
            <person name="Chang Y.J."/>
            <person name="Jeffries C.D."/>
            <person name="Ivanova N."/>
            <person name="Mavromatis K."/>
            <person name="Mikhailova N."/>
            <person name="Chen A."/>
            <person name="Palaniappan K."/>
            <person name="Chain P."/>
            <person name="Rohde M."/>
            <person name="Goker M."/>
            <person name="Bristow J."/>
            <person name="Eisen J.A."/>
            <person name="Markowitz V."/>
            <person name="Hugenholtz P."/>
            <person name="Kyrpides N.C."/>
            <person name="Klenk H.P."/>
        </authorList>
    </citation>
    <scope>NUCLEOTIDE SEQUENCE [LARGE SCALE GENOMIC DNA]</scope>
    <source>
        <strain evidence="2">ATCC 12428 / DSM 43021 / JCM 3005 / NI 9100</strain>
    </source>
</reference>
<dbReference type="KEGG" id="sro:Sros_3506"/>
<evidence type="ECO:0000313" key="1">
    <source>
        <dbReference type="EMBL" id="ACZ86442.1"/>
    </source>
</evidence>
<dbReference type="Pfam" id="PF19705">
    <property type="entry name" value="DUF6202"/>
    <property type="match status" value="1"/>
</dbReference>
<dbReference type="Proteomes" id="UP000002029">
    <property type="component" value="Chromosome"/>
</dbReference>
<gene>
    <name evidence="1" type="ordered locus">Sros_3506</name>
</gene>